<reference evidence="2 3" key="1">
    <citation type="journal article" date="2022" name="Nat. Plants">
        <title>Genomes of leafy and leafless Platanthera orchids illuminate the evolution of mycoheterotrophy.</title>
        <authorList>
            <person name="Li M.H."/>
            <person name="Liu K.W."/>
            <person name="Li Z."/>
            <person name="Lu H.C."/>
            <person name="Ye Q.L."/>
            <person name="Zhang D."/>
            <person name="Wang J.Y."/>
            <person name="Li Y.F."/>
            <person name="Zhong Z.M."/>
            <person name="Liu X."/>
            <person name="Yu X."/>
            <person name="Liu D.K."/>
            <person name="Tu X.D."/>
            <person name="Liu B."/>
            <person name="Hao Y."/>
            <person name="Liao X.Y."/>
            <person name="Jiang Y.T."/>
            <person name="Sun W.H."/>
            <person name="Chen J."/>
            <person name="Chen Y.Q."/>
            <person name="Ai Y."/>
            <person name="Zhai J.W."/>
            <person name="Wu S.S."/>
            <person name="Zhou Z."/>
            <person name="Hsiao Y.Y."/>
            <person name="Wu W.L."/>
            <person name="Chen Y.Y."/>
            <person name="Lin Y.F."/>
            <person name="Hsu J.L."/>
            <person name="Li C.Y."/>
            <person name="Wang Z.W."/>
            <person name="Zhao X."/>
            <person name="Zhong W.Y."/>
            <person name="Ma X.K."/>
            <person name="Ma L."/>
            <person name="Huang J."/>
            <person name="Chen G.Z."/>
            <person name="Huang M.Z."/>
            <person name="Huang L."/>
            <person name="Peng D.H."/>
            <person name="Luo Y.B."/>
            <person name="Zou S.Q."/>
            <person name="Chen S.P."/>
            <person name="Lan S."/>
            <person name="Tsai W.C."/>
            <person name="Van de Peer Y."/>
            <person name="Liu Z.J."/>
        </authorList>
    </citation>
    <scope>NUCLEOTIDE SEQUENCE [LARGE SCALE GENOMIC DNA]</scope>
    <source>
        <strain evidence="2">Lor288</strain>
    </source>
</reference>
<dbReference type="Proteomes" id="UP001412067">
    <property type="component" value="Unassembled WGS sequence"/>
</dbReference>
<comment type="caution">
    <text evidence="2">The sequence shown here is derived from an EMBL/GenBank/DDBJ whole genome shotgun (WGS) entry which is preliminary data.</text>
</comment>
<feature type="compositionally biased region" description="Basic and acidic residues" evidence="1">
    <location>
        <begin position="400"/>
        <end position="409"/>
    </location>
</feature>
<organism evidence="2 3">
    <name type="scientific">Platanthera guangdongensis</name>
    <dbReference type="NCBI Taxonomy" id="2320717"/>
    <lineage>
        <taxon>Eukaryota</taxon>
        <taxon>Viridiplantae</taxon>
        <taxon>Streptophyta</taxon>
        <taxon>Embryophyta</taxon>
        <taxon>Tracheophyta</taxon>
        <taxon>Spermatophyta</taxon>
        <taxon>Magnoliopsida</taxon>
        <taxon>Liliopsida</taxon>
        <taxon>Asparagales</taxon>
        <taxon>Orchidaceae</taxon>
        <taxon>Orchidoideae</taxon>
        <taxon>Orchideae</taxon>
        <taxon>Orchidinae</taxon>
        <taxon>Platanthera</taxon>
    </lineage>
</organism>
<protein>
    <recommendedName>
        <fullName evidence="4">F-box domain-containing protein</fullName>
    </recommendedName>
</protein>
<proteinExistence type="predicted"/>
<feature type="region of interest" description="Disordered" evidence="1">
    <location>
        <begin position="253"/>
        <end position="272"/>
    </location>
</feature>
<name>A0ABR2MZ68_9ASPA</name>
<accession>A0ABR2MZ68</accession>
<evidence type="ECO:0000256" key="1">
    <source>
        <dbReference type="SAM" id="MobiDB-lite"/>
    </source>
</evidence>
<dbReference type="EMBL" id="JBBWWR010000004">
    <property type="protein sequence ID" value="KAK8968198.1"/>
    <property type="molecule type" value="Genomic_DNA"/>
</dbReference>
<feature type="compositionally biased region" description="Polar residues" evidence="1">
    <location>
        <begin position="350"/>
        <end position="389"/>
    </location>
</feature>
<keyword evidence="3" id="KW-1185">Reference proteome</keyword>
<evidence type="ECO:0008006" key="4">
    <source>
        <dbReference type="Google" id="ProtNLM"/>
    </source>
</evidence>
<gene>
    <name evidence="2" type="ORF">KSP40_PGU019011</name>
</gene>
<evidence type="ECO:0000313" key="3">
    <source>
        <dbReference type="Proteomes" id="UP001412067"/>
    </source>
</evidence>
<evidence type="ECO:0000313" key="2">
    <source>
        <dbReference type="EMBL" id="KAK8968198.1"/>
    </source>
</evidence>
<feature type="region of interest" description="Disordered" evidence="1">
    <location>
        <begin position="328"/>
        <end position="409"/>
    </location>
</feature>
<sequence>MECDCSDSQALEWIRWLSESNVTTCTWHSFVSNQLINALNFLFAKSLPTDKFRVVYISINSVIYVVQWYLPLRANLVFSSCSRLARSFCAPFALPSRISNRLLAILDFPDYLQVSSLSVEADTILASTVQTRDFQILKSEKLPQWPADSNTRIRSTILSPTGDHEAKWKDLLAIRAKVLPKREGKKRHGQKQPRCDAESKKNVDIYKDVREVGCMLYRRSFQFRRRQPLTFYPTPPPWVDRKSGVLAASCSVTAPDSPTGAAQPRPAAPPPARRTIARYSNSQHAHLFFPYPPKAPSNHLPNLQILQYSPDWPPPILTCGNFSARKNPAGNPFSSPLLDDHHAHFPVTPNPDQSVPQSSSTPQKPSNHLPNLQILQYSPTGHRQPSHVETSLPGKTLQGRGREEAALEDPQKSINQRLKNHGRSRVARVRRHEQPHLHMDLPVDRQQQCCPANWQNFYCR</sequence>